<dbReference type="InterPro" id="IPR016135">
    <property type="entry name" value="UBQ-conjugating_enzyme/RWD"/>
</dbReference>
<dbReference type="PANTHER" id="PTHR23306:SF3">
    <property type="entry name" value="TUMOR SUPPRESSOR PROTEIN 101"/>
    <property type="match status" value="1"/>
</dbReference>
<dbReference type="Gene3D" id="6.10.140.820">
    <property type="match status" value="1"/>
</dbReference>
<dbReference type="STRING" id="1344416.A0A139AR98"/>
<dbReference type="GO" id="GO:0072666">
    <property type="term" value="P:establishment of protein localization to vacuole"/>
    <property type="evidence" value="ECO:0007669"/>
    <property type="project" value="UniProtKB-ARBA"/>
</dbReference>
<evidence type="ECO:0000256" key="7">
    <source>
        <dbReference type="SAM" id="MobiDB-lite"/>
    </source>
</evidence>
<dbReference type="OMA" id="RFYHPYL"/>
<keyword evidence="4" id="KW-0967">Endosome</keyword>
<feature type="region of interest" description="Disordered" evidence="7">
    <location>
        <begin position="124"/>
        <end position="150"/>
    </location>
</feature>
<dbReference type="EMBL" id="KQ965740">
    <property type="protein sequence ID" value="KXS19015.1"/>
    <property type="molecule type" value="Genomic_DNA"/>
</dbReference>
<keyword evidence="6" id="KW-0175">Coiled coil</keyword>
<accession>A0A139AR98</accession>
<dbReference type="InterPro" id="IPR017916">
    <property type="entry name" value="SB_dom"/>
</dbReference>
<evidence type="ECO:0000259" key="8">
    <source>
        <dbReference type="PROSITE" id="PS51322"/>
    </source>
</evidence>
<dbReference type="InterPro" id="IPR037202">
    <property type="entry name" value="ESCRT_assembly_dom"/>
</dbReference>
<comment type="similarity">
    <text evidence="2">Belongs to the ubiquitin-conjugating enzyme family. UEV subfamily.</text>
</comment>
<dbReference type="Pfam" id="PF09454">
    <property type="entry name" value="Vps23_core"/>
    <property type="match status" value="1"/>
</dbReference>
<keyword evidence="10" id="KW-1185">Reference proteome</keyword>
<evidence type="ECO:0000313" key="10">
    <source>
        <dbReference type="Proteomes" id="UP000070544"/>
    </source>
</evidence>
<sequence>MAQKVAWVRSASGRYGGSRDRVSADIEGAMRIFPHLQPSLEKPLPPPDPNAGFEMIKLEGTIPVFWRVASYNIPIVLYVPPNYPASPPRIRVRPTQDMQIKIGQAVPYESGEVVLPYLQHWASQREPPTPYPPSSSRSDAAPPPIPPQSTPIAEALRLAKAAFEVQMPVYQRKAGTAQQQNQQRPAGPPRPPPPENPPPVFSYPRPEGPSYPRPDPSGGGAITAPPLPPPRPSPSPFLPQVSYPRPDLPSYPVPAPPLGAPQHPSNVSGYDLYPTPPPPFYNRPAPPLPSGAQDGNGSGRDSAPTSPRMDPRHGAFGQPAPPPRRPLPGDPSLGQSDPVARRPVPPPPNGPSSSGGAGPAPIPLPSASSPEDRARHLRKIVADMVGRRAEVVLKQGDMMARQSWVLKQEMDKVEEKIRAINDIEARALSNVNTLRSTLTPLSHLLASLSALPVDPDDVVLVPTPLHAQAVDLVAEDWALEDAMVQAQSAVGKVDGGIGVVLKKIRELAKEQFDVRGTWAVCPVF</sequence>
<dbReference type="GO" id="GO:0000813">
    <property type="term" value="C:ESCRT I complex"/>
    <property type="evidence" value="ECO:0007669"/>
    <property type="project" value="TreeGrafter"/>
</dbReference>
<name>A0A139AR98_GONPJ</name>
<dbReference type="GO" id="GO:0043162">
    <property type="term" value="P:ubiquitin-dependent protein catabolic process via the multivesicular body sorting pathway"/>
    <property type="evidence" value="ECO:0007669"/>
    <property type="project" value="UniProtKB-ARBA"/>
</dbReference>
<evidence type="ECO:0000256" key="1">
    <source>
        <dbReference type="ARBA" id="ARBA00004177"/>
    </source>
</evidence>
<evidence type="ECO:0000256" key="6">
    <source>
        <dbReference type="ARBA" id="ARBA00023054"/>
    </source>
</evidence>
<dbReference type="SUPFAM" id="SSF54495">
    <property type="entry name" value="UBC-like"/>
    <property type="match status" value="1"/>
</dbReference>
<evidence type="ECO:0000256" key="5">
    <source>
        <dbReference type="ARBA" id="ARBA00022927"/>
    </source>
</evidence>
<dbReference type="PROSITE" id="PS51322">
    <property type="entry name" value="UEV"/>
    <property type="match status" value="1"/>
</dbReference>
<feature type="compositionally biased region" description="Pro residues" evidence="7">
    <location>
        <begin position="186"/>
        <end position="215"/>
    </location>
</feature>
<feature type="region of interest" description="Disordered" evidence="7">
    <location>
        <begin position="172"/>
        <end position="373"/>
    </location>
</feature>
<keyword evidence="3" id="KW-0813">Transport</keyword>
<dbReference type="Pfam" id="PF05743">
    <property type="entry name" value="UEV"/>
    <property type="match status" value="1"/>
</dbReference>
<dbReference type="Gene3D" id="3.10.110.10">
    <property type="entry name" value="Ubiquitin Conjugating Enzyme"/>
    <property type="match status" value="1"/>
</dbReference>
<proteinExistence type="inferred from homology"/>
<evidence type="ECO:0000256" key="3">
    <source>
        <dbReference type="ARBA" id="ARBA00022448"/>
    </source>
</evidence>
<feature type="domain" description="UEV" evidence="8">
    <location>
        <begin position="3"/>
        <end position="173"/>
    </location>
</feature>
<feature type="compositionally biased region" description="Pro residues" evidence="7">
    <location>
        <begin position="246"/>
        <end position="259"/>
    </location>
</feature>
<keyword evidence="5" id="KW-0653">Protein transport</keyword>
<dbReference type="SUPFAM" id="SSF140111">
    <property type="entry name" value="Endosomal sorting complex assembly domain"/>
    <property type="match status" value="1"/>
</dbReference>
<gene>
    <name evidence="9" type="ORF">M427DRAFT_486926</name>
</gene>
<comment type="subcellular location">
    <subcellularLocation>
        <location evidence="1">Endosome</location>
    </subcellularLocation>
</comment>
<dbReference type="InterPro" id="IPR008883">
    <property type="entry name" value="UEV_N"/>
</dbReference>
<evidence type="ECO:0000313" key="9">
    <source>
        <dbReference type="EMBL" id="KXS19015.1"/>
    </source>
</evidence>
<dbReference type="GO" id="GO:0015031">
    <property type="term" value="P:protein transport"/>
    <property type="evidence" value="ECO:0007669"/>
    <property type="project" value="UniProtKB-KW"/>
</dbReference>
<feature type="compositionally biased region" description="Pro residues" evidence="7">
    <location>
        <begin position="319"/>
        <end position="329"/>
    </location>
</feature>
<dbReference type="OrthoDB" id="306304at2759"/>
<evidence type="ECO:0000256" key="4">
    <source>
        <dbReference type="ARBA" id="ARBA00022753"/>
    </source>
</evidence>
<dbReference type="AlphaFoldDB" id="A0A139AR98"/>
<dbReference type="GO" id="GO:0043130">
    <property type="term" value="F:ubiquitin binding"/>
    <property type="evidence" value="ECO:0007669"/>
    <property type="project" value="TreeGrafter"/>
</dbReference>
<dbReference type="InterPro" id="IPR052070">
    <property type="entry name" value="ESCRT-I_UEV_domain"/>
</dbReference>
<dbReference type="Proteomes" id="UP000070544">
    <property type="component" value="Unassembled WGS sequence"/>
</dbReference>
<feature type="compositionally biased region" description="Pro residues" evidence="7">
    <location>
        <begin position="274"/>
        <end position="289"/>
    </location>
</feature>
<organism evidence="9 10">
    <name type="scientific">Gonapodya prolifera (strain JEL478)</name>
    <name type="common">Monoblepharis prolifera</name>
    <dbReference type="NCBI Taxonomy" id="1344416"/>
    <lineage>
        <taxon>Eukaryota</taxon>
        <taxon>Fungi</taxon>
        <taxon>Fungi incertae sedis</taxon>
        <taxon>Chytridiomycota</taxon>
        <taxon>Chytridiomycota incertae sedis</taxon>
        <taxon>Monoblepharidomycetes</taxon>
        <taxon>Monoblepharidales</taxon>
        <taxon>Gonapodyaceae</taxon>
        <taxon>Gonapodya</taxon>
    </lineage>
</organism>
<reference evidence="9 10" key="1">
    <citation type="journal article" date="2015" name="Genome Biol. Evol.">
        <title>Phylogenomic analyses indicate that early fungi evolved digesting cell walls of algal ancestors of land plants.</title>
        <authorList>
            <person name="Chang Y."/>
            <person name="Wang S."/>
            <person name="Sekimoto S."/>
            <person name="Aerts A.L."/>
            <person name="Choi C."/>
            <person name="Clum A."/>
            <person name="LaButti K.M."/>
            <person name="Lindquist E.A."/>
            <person name="Yee Ngan C."/>
            <person name="Ohm R.A."/>
            <person name="Salamov A.A."/>
            <person name="Grigoriev I.V."/>
            <person name="Spatafora J.W."/>
            <person name="Berbee M.L."/>
        </authorList>
    </citation>
    <scope>NUCLEOTIDE SEQUENCE [LARGE SCALE GENOMIC DNA]</scope>
    <source>
        <strain evidence="9 10">JEL478</strain>
    </source>
</reference>
<dbReference type="PANTHER" id="PTHR23306">
    <property type="entry name" value="TUMOR SUSCEPTIBILITY GENE 101 PROTEIN-RELATED"/>
    <property type="match status" value="1"/>
</dbReference>
<feature type="compositionally biased region" description="Pro residues" evidence="7">
    <location>
        <begin position="225"/>
        <end position="237"/>
    </location>
</feature>
<dbReference type="CDD" id="cd11685">
    <property type="entry name" value="UEV_TSG101-like"/>
    <property type="match status" value="1"/>
</dbReference>
<protein>
    <recommendedName>
        <fullName evidence="8">UEV domain-containing protein</fullName>
    </recommendedName>
</protein>
<evidence type="ECO:0000256" key="2">
    <source>
        <dbReference type="ARBA" id="ARBA00009594"/>
    </source>
</evidence>